<proteinExistence type="predicted"/>
<evidence type="ECO:0000313" key="5">
    <source>
        <dbReference type="Proteomes" id="UP001597233"/>
    </source>
</evidence>
<feature type="domain" description="Non-reducing end beta-L-arabinofuranosidase-like GH127 catalytic" evidence="1">
    <location>
        <begin position="15"/>
        <end position="430"/>
    </location>
</feature>
<dbReference type="Proteomes" id="UP001597233">
    <property type="component" value="Unassembled WGS sequence"/>
</dbReference>
<dbReference type="InterPro" id="IPR049049">
    <property type="entry name" value="Beta-AFase-like_GH127_C"/>
</dbReference>
<accession>A0ABW4RPD0</accession>
<organism evidence="4 5">
    <name type="scientific">Paenibacillus wenxiniae</name>
    <dbReference type="NCBI Taxonomy" id="1636843"/>
    <lineage>
        <taxon>Bacteria</taxon>
        <taxon>Bacillati</taxon>
        <taxon>Bacillota</taxon>
        <taxon>Bacilli</taxon>
        <taxon>Bacillales</taxon>
        <taxon>Paenibacillaceae</taxon>
        <taxon>Paenibacillus</taxon>
    </lineage>
</organism>
<dbReference type="InterPro" id="IPR012878">
    <property type="entry name" value="Beta-AFase-like_GH127_cat"/>
</dbReference>
<feature type="domain" description="Non-reducing end beta-L-arabinofuranosidase-like GH127 middle" evidence="2">
    <location>
        <begin position="440"/>
        <end position="537"/>
    </location>
</feature>
<evidence type="ECO:0000313" key="4">
    <source>
        <dbReference type="EMBL" id="MFD1887915.1"/>
    </source>
</evidence>
<dbReference type="Pfam" id="PF20736">
    <property type="entry name" value="Glyco_hydro127M"/>
    <property type="match status" value="1"/>
</dbReference>
<keyword evidence="4" id="KW-0378">Hydrolase</keyword>
<gene>
    <name evidence="4" type="ORF">ACFSC9_20755</name>
</gene>
<comment type="caution">
    <text evidence="4">The sequence shown here is derived from an EMBL/GenBank/DDBJ whole genome shotgun (WGS) entry which is preliminary data.</text>
</comment>
<evidence type="ECO:0000259" key="3">
    <source>
        <dbReference type="Pfam" id="PF20737"/>
    </source>
</evidence>
<dbReference type="EMBL" id="JBHUEH010000032">
    <property type="protein sequence ID" value="MFD1887915.1"/>
    <property type="molecule type" value="Genomic_DNA"/>
</dbReference>
<name>A0ABW4RPD0_9BACL</name>
<sequence>MKSIQHSVHTLSPKQVHINDHFWSQYQQLVKDVVIPYQYDALHDRVPDAEPSRAIRNFEIAAGRQDGEFHGFVFQDTDVAKWIEAVGYALMLSPDPQLEQMTDDVIALIAEAQGEDGYLNTYFTIKEPDQRWTNLVDCHELYTAGHMIEAGVAYYEATGKRQLLDVVCRLADYIDEQFGPEPGQMRGYDGHQEIELALVKLYRLTKEERYLKLSQFFIDERGQAPNYLEQEWEKRGRYSFYGGKPQERINLEYCQAHQPVREQKVATGHAVRAVYMYTAMADLARLTEDERLHEACRTLWRNIVDRQMYITGGIGSTRHGEAFTFDYDLPNDTIYSETCAAVGMVFFAHRMLQLEPRAEYGDMMERALYNNVIGGMSQDGKHYFYVNPLEVWPAASHHNPDREHVKPVRQKWFGCSCCPPNVARLIASLGQYVYTSDEETIYTHLFIGSESTLSVKGADVTVQQTTNYPWDGNTSFSFQMEQSLSFTLALRLPGWCQKGQLLVNGQIVDYAAMLRDGYVYIQREWSATDTVEWRLQMDVQVLYAHPELRANAGRVAIQRGPLVYCVEQADHGDQLASLAVMTEASLEAYYDSSLLGGCTVIKGQAIREQNVDAEHALYRLQPPKRVEQAFIAVPYFLWGNRGEGEMSVWLRKA</sequence>
<dbReference type="Pfam" id="PF20737">
    <property type="entry name" value="Glyco_hydro127C"/>
    <property type="match status" value="1"/>
</dbReference>
<dbReference type="InterPro" id="IPR049174">
    <property type="entry name" value="Beta-AFase-like"/>
</dbReference>
<dbReference type="PANTHER" id="PTHR43465">
    <property type="entry name" value="DUF1680 DOMAIN PROTEIN (AFU_ORTHOLOGUE AFUA_1G08910)"/>
    <property type="match status" value="1"/>
</dbReference>
<evidence type="ECO:0000259" key="1">
    <source>
        <dbReference type="Pfam" id="PF07944"/>
    </source>
</evidence>
<dbReference type="PANTHER" id="PTHR43465:SF2">
    <property type="entry name" value="DUF1680 DOMAIN PROTEIN (AFU_ORTHOLOGUE AFUA_1G08910)"/>
    <property type="match status" value="1"/>
</dbReference>
<dbReference type="GO" id="GO:0016787">
    <property type="term" value="F:hydrolase activity"/>
    <property type="evidence" value="ECO:0007669"/>
    <property type="project" value="UniProtKB-KW"/>
</dbReference>
<dbReference type="InterPro" id="IPR049046">
    <property type="entry name" value="Beta-AFase-like_GH127_middle"/>
</dbReference>
<dbReference type="RefSeq" id="WP_347323803.1">
    <property type="nucleotide sequence ID" value="NZ_JBCGUH010000002.1"/>
</dbReference>
<reference evidence="5" key="1">
    <citation type="journal article" date="2019" name="Int. J. Syst. Evol. Microbiol.">
        <title>The Global Catalogue of Microorganisms (GCM) 10K type strain sequencing project: providing services to taxonomists for standard genome sequencing and annotation.</title>
        <authorList>
            <consortium name="The Broad Institute Genomics Platform"/>
            <consortium name="The Broad Institute Genome Sequencing Center for Infectious Disease"/>
            <person name="Wu L."/>
            <person name="Ma J."/>
        </authorList>
    </citation>
    <scope>NUCLEOTIDE SEQUENCE [LARGE SCALE GENOMIC DNA]</scope>
    <source>
        <strain evidence="5">CCUG 54950</strain>
    </source>
</reference>
<evidence type="ECO:0000259" key="2">
    <source>
        <dbReference type="Pfam" id="PF20736"/>
    </source>
</evidence>
<dbReference type="SUPFAM" id="SSF48208">
    <property type="entry name" value="Six-hairpin glycosidases"/>
    <property type="match status" value="1"/>
</dbReference>
<keyword evidence="5" id="KW-1185">Reference proteome</keyword>
<dbReference type="InterPro" id="IPR008928">
    <property type="entry name" value="6-hairpin_glycosidase_sf"/>
</dbReference>
<dbReference type="Pfam" id="PF07944">
    <property type="entry name" value="Beta-AFase-like_GH127_cat"/>
    <property type="match status" value="1"/>
</dbReference>
<feature type="domain" description="Non-reducing end beta-L-arabinofuranosidase-like GH127 C-terminal" evidence="3">
    <location>
        <begin position="539"/>
        <end position="651"/>
    </location>
</feature>
<protein>
    <submittedName>
        <fullName evidence="4">Glycoside hydrolase family 127 protein</fullName>
    </submittedName>
</protein>